<gene>
    <name evidence="2" type="ORF">KDK_58300</name>
</gene>
<protein>
    <submittedName>
        <fullName evidence="2">Uncharacterized protein</fullName>
    </submittedName>
</protein>
<evidence type="ECO:0000313" key="3">
    <source>
        <dbReference type="Proteomes" id="UP000287188"/>
    </source>
</evidence>
<comment type="caution">
    <text evidence="2">The sequence shown here is derived from an EMBL/GenBank/DDBJ whole genome shotgun (WGS) entry which is preliminary data.</text>
</comment>
<dbReference type="Proteomes" id="UP000287188">
    <property type="component" value="Unassembled WGS sequence"/>
</dbReference>
<accession>A0A402ASF3</accession>
<dbReference type="OrthoDB" id="115726at2"/>
<reference evidence="3" key="1">
    <citation type="submission" date="2018-12" db="EMBL/GenBank/DDBJ databases">
        <title>Tengunoibacter tsumagoiensis gen. nov., sp. nov., Dictyobacter kobayashii sp. nov., D. alpinus sp. nov., and D. joshuensis sp. nov. and description of Dictyobacteraceae fam. nov. within the order Ktedonobacterales isolated from Tengu-no-mugimeshi.</title>
        <authorList>
            <person name="Wang C.M."/>
            <person name="Zheng Y."/>
            <person name="Sakai Y."/>
            <person name="Toyoda A."/>
            <person name="Minakuchi Y."/>
            <person name="Abe K."/>
            <person name="Yokota A."/>
            <person name="Yabe S."/>
        </authorList>
    </citation>
    <scope>NUCLEOTIDE SEQUENCE [LARGE SCALE GENOMIC DNA]</scope>
    <source>
        <strain evidence="3">Uno11</strain>
    </source>
</reference>
<evidence type="ECO:0000313" key="2">
    <source>
        <dbReference type="EMBL" id="GCE22030.1"/>
    </source>
</evidence>
<dbReference type="RefSeq" id="WP_126554528.1">
    <property type="nucleotide sequence ID" value="NZ_BIFS01000002.1"/>
</dbReference>
<feature type="transmembrane region" description="Helical" evidence="1">
    <location>
        <begin position="74"/>
        <end position="92"/>
    </location>
</feature>
<keyword evidence="1" id="KW-0812">Transmembrane</keyword>
<proteinExistence type="predicted"/>
<dbReference type="AlphaFoldDB" id="A0A402ASF3"/>
<dbReference type="EMBL" id="BIFS01000002">
    <property type="protein sequence ID" value="GCE22030.1"/>
    <property type="molecule type" value="Genomic_DNA"/>
</dbReference>
<feature type="transmembrane region" description="Helical" evidence="1">
    <location>
        <begin position="98"/>
        <end position="119"/>
    </location>
</feature>
<keyword evidence="1" id="KW-0472">Membrane</keyword>
<keyword evidence="1" id="KW-1133">Transmembrane helix</keyword>
<organism evidence="2 3">
    <name type="scientific">Dictyobacter kobayashii</name>
    <dbReference type="NCBI Taxonomy" id="2014872"/>
    <lineage>
        <taxon>Bacteria</taxon>
        <taxon>Bacillati</taxon>
        <taxon>Chloroflexota</taxon>
        <taxon>Ktedonobacteria</taxon>
        <taxon>Ktedonobacterales</taxon>
        <taxon>Dictyobacteraceae</taxon>
        <taxon>Dictyobacter</taxon>
    </lineage>
</organism>
<keyword evidence="3" id="KW-1185">Reference proteome</keyword>
<name>A0A402ASF3_9CHLR</name>
<feature type="transmembrane region" description="Helical" evidence="1">
    <location>
        <begin position="31"/>
        <end position="53"/>
    </location>
</feature>
<evidence type="ECO:0000256" key="1">
    <source>
        <dbReference type="SAM" id="Phobius"/>
    </source>
</evidence>
<sequence length="175" mass="19469">MVASYLTVPTLLGYGDWVIFAQGMPGSDVLIIALIALGVVLYVLTFLLCSRALNEFAGWEMRGSNARWRRHARVLYSVYLSTALINTVSALFNPTGLGPNAAFAYFGGMAPIMLLFSIGNKPRATTITKEEPLTPIRSWPWIIRWPASSHHPGRRPRPRPPPSIIQRWPLEVVVV</sequence>